<dbReference type="InterPro" id="IPR036063">
    <property type="entry name" value="Smr_dom_sf"/>
</dbReference>
<reference evidence="2 3" key="1">
    <citation type="journal article" date="2016" name="Nat. Commun.">
        <title>Thousands of microbial genomes shed light on interconnected biogeochemical processes in an aquifer system.</title>
        <authorList>
            <person name="Anantharaman K."/>
            <person name="Brown C.T."/>
            <person name="Hug L.A."/>
            <person name="Sharon I."/>
            <person name="Castelle C.J."/>
            <person name="Probst A.J."/>
            <person name="Thomas B.C."/>
            <person name="Singh A."/>
            <person name="Wilkins M.J."/>
            <person name="Karaoz U."/>
            <person name="Brodie E.L."/>
            <person name="Williams K.H."/>
            <person name="Hubbard S.S."/>
            <person name="Banfield J.F."/>
        </authorList>
    </citation>
    <scope>NUCLEOTIDE SEQUENCE [LARGE SCALE GENOMIC DNA]</scope>
</reference>
<evidence type="ECO:0000259" key="1">
    <source>
        <dbReference type="PROSITE" id="PS50828"/>
    </source>
</evidence>
<evidence type="ECO:0000313" key="3">
    <source>
        <dbReference type="Proteomes" id="UP000179243"/>
    </source>
</evidence>
<protein>
    <recommendedName>
        <fullName evidence="1">Smr domain-containing protein</fullName>
    </recommendedName>
</protein>
<evidence type="ECO:0000313" key="2">
    <source>
        <dbReference type="EMBL" id="OGK02939.1"/>
    </source>
</evidence>
<organism evidence="2 3">
    <name type="scientific">Candidatus Raymondbacteria bacterium RIFOXYD12_FULL_49_13</name>
    <dbReference type="NCBI Taxonomy" id="1817890"/>
    <lineage>
        <taxon>Bacteria</taxon>
        <taxon>Raymondiibacteriota</taxon>
    </lineage>
</organism>
<dbReference type="Gene3D" id="3.30.1370.110">
    <property type="match status" value="1"/>
</dbReference>
<name>A0A1F7F8F8_UNCRA</name>
<dbReference type="Proteomes" id="UP000179243">
    <property type="component" value="Unassembled WGS sequence"/>
</dbReference>
<dbReference type="EMBL" id="MFYX01000100">
    <property type="protein sequence ID" value="OGK02939.1"/>
    <property type="molecule type" value="Genomic_DNA"/>
</dbReference>
<dbReference type="AlphaFoldDB" id="A0A1F7F8F8"/>
<dbReference type="SUPFAM" id="SSF160443">
    <property type="entry name" value="SMR domain-like"/>
    <property type="match status" value="1"/>
</dbReference>
<proteinExistence type="predicted"/>
<gene>
    <name evidence="2" type="ORF">A2519_06340</name>
</gene>
<feature type="domain" description="Smr" evidence="1">
    <location>
        <begin position="60"/>
        <end position="136"/>
    </location>
</feature>
<accession>A0A1F7F8F8</accession>
<dbReference type="PROSITE" id="PS50828">
    <property type="entry name" value="SMR"/>
    <property type="match status" value="1"/>
</dbReference>
<dbReference type="Pfam" id="PF01713">
    <property type="entry name" value="Smr"/>
    <property type="match status" value="1"/>
</dbReference>
<comment type="caution">
    <text evidence="2">The sequence shown here is derived from an EMBL/GenBank/DDBJ whole genome shotgun (WGS) entry which is preliminary data.</text>
</comment>
<sequence>MKDPLQFQIDWVKRHPVSLMAKYDGKDPALFEKKKARHRKKVPKVSPPKKVREISVDEEIDLHGLTIDQGIVELELFLDMAREYKLTSVRVIHGLGPDKGDSLRKEVHRYFKTRGKKKISGFFVEPHNQGAVIVYP</sequence>
<dbReference type="InterPro" id="IPR002625">
    <property type="entry name" value="Smr_dom"/>
</dbReference>